<keyword evidence="3" id="KW-0507">mRNA processing</keyword>
<comment type="similarity">
    <text evidence="2">Belongs to the eukaryotic ribosomal protein eL33 family.</text>
</comment>
<proteinExistence type="inferred from homology"/>
<dbReference type="GO" id="GO:0000349">
    <property type="term" value="P:generation of catalytic spliceosome for first transesterification step"/>
    <property type="evidence" value="ECO:0007669"/>
    <property type="project" value="UniProtKB-UniRule"/>
</dbReference>
<keyword evidence="4 11" id="KW-0479">Metal-binding</keyword>
<evidence type="ECO:0000256" key="9">
    <source>
        <dbReference type="ARBA" id="ARBA00023242"/>
    </source>
</evidence>
<reference evidence="15" key="1">
    <citation type="submission" date="2022-11" db="UniProtKB">
        <authorList>
            <consortium name="WormBaseParasite"/>
        </authorList>
    </citation>
    <scope>IDENTIFICATION</scope>
</reference>
<evidence type="ECO:0000256" key="3">
    <source>
        <dbReference type="ARBA" id="ARBA00022664"/>
    </source>
</evidence>
<evidence type="ECO:0000256" key="11">
    <source>
        <dbReference type="HAMAP-Rule" id="MF_03226"/>
    </source>
</evidence>
<accession>A0A915MEI6</accession>
<comment type="function">
    <text evidence="11">Part of the spliceosome which catalyzes two sequential transesterification reactions, first the excision of the non-coding intron from pre-mRNA and then the ligation of the coding exons to form the mature mRNA. Plays a role in stabilizing the structure of the spliceosome catalytic core and docking of the branch helix into the active site, producing 5'-exon and lariat intron-3'-intermediates.</text>
</comment>
<dbReference type="Pfam" id="PF04502">
    <property type="entry name" value="Saf4_Yju2"/>
    <property type="match status" value="1"/>
</dbReference>
<keyword evidence="6 11" id="KW-0862">Zinc</keyword>
<sequence>MTGTERKKYYPPDFDPSKIPKASGGRNRQFIQRVMTPFNMRCNTCSEYIYKGKKFNMRRETAEGESYLGLRIFRFYFRCPNCLAEITFKTDIQNVDYQAENGATRLFDVYKFWQEQEQKVEEKEKEEKEDAMKMLEKRTKMSKLEMEALGHIEELQEINRRQESIDTIGYLNQLEQKNALTFAERSLIYKKTQFLKMMDTSEPVQNVEATKTGRRRPGPKRARRLYVKAIFTGYKRGQRNQYENTSLLKLDGVNDKEGANFYLGKRAVYVYKGHKKIARGGGPKTRIRAIWGRVTRTHGNSGMVRAKFRHNLPPKAMGKRIRVMLYPSNI</sequence>
<dbReference type="AlphaFoldDB" id="A0A915MEI6"/>
<dbReference type="InterPro" id="IPR009000">
    <property type="entry name" value="Transl_B-barrel_sf"/>
</dbReference>
<dbReference type="InterPro" id="IPR007590">
    <property type="entry name" value="Saf4/Yju2"/>
</dbReference>
<dbReference type="InterPro" id="IPR043701">
    <property type="entry name" value="Yju2"/>
</dbReference>
<keyword evidence="8" id="KW-0508">mRNA splicing</keyword>
<keyword evidence="7" id="KW-0689">Ribosomal protein</keyword>
<comment type="subcellular location">
    <subcellularLocation>
        <location evidence="1 11">Nucleus</location>
    </subcellularLocation>
</comment>
<feature type="compositionally biased region" description="Basic and acidic residues" evidence="13">
    <location>
        <begin position="1"/>
        <end position="18"/>
    </location>
</feature>
<evidence type="ECO:0000256" key="2">
    <source>
        <dbReference type="ARBA" id="ARBA00009269"/>
    </source>
</evidence>
<keyword evidence="14" id="KW-1185">Reference proteome</keyword>
<dbReference type="GO" id="GO:0005840">
    <property type="term" value="C:ribosome"/>
    <property type="evidence" value="ECO:0007669"/>
    <property type="project" value="UniProtKB-KW"/>
</dbReference>
<dbReference type="Gene3D" id="2.40.10.190">
    <property type="entry name" value="translation elongation factor selb, chain A, domain 4"/>
    <property type="match status" value="1"/>
</dbReference>
<feature type="binding site" evidence="11">
    <location>
        <position position="82"/>
    </location>
    <ligand>
        <name>Zn(2+)</name>
        <dbReference type="ChEBI" id="CHEBI:29105"/>
    </ligand>
</feature>
<dbReference type="Proteomes" id="UP000887561">
    <property type="component" value="Unplaced"/>
</dbReference>
<dbReference type="HAMAP" id="MF_00573">
    <property type="entry name" value="Ribosomal_eL33"/>
    <property type="match status" value="1"/>
</dbReference>
<evidence type="ECO:0000256" key="8">
    <source>
        <dbReference type="ARBA" id="ARBA00023187"/>
    </source>
</evidence>
<dbReference type="WBParaSite" id="scaffold36199_cov330.g23076">
    <property type="protein sequence ID" value="scaffold36199_cov330.g23076"/>
    <property type="gene ID" value="scaffold36199_cov330.g23076"/>
</dbReference>
<dbReference type="GO" id="GO:0003735">
    <property type="term" value="F:structural constituent of ribosome"/>
    <property type="evidence" value="ECO:0007669"/>
    <property type="project" value="InterPro"/>
</dbReference>
<evidence type="ECO:0000256" key="5">
    <source>
        <dbReference type="ARBA" id="ARBA00022728"/>
    </source>
</evidence>
<feature type="region of interest" description="Disordered" evidence="13">
    <location>
        <begin position="1"/>
        <end position="26"/>
    </location>
</feature>
<evidence type="ECO:0000256" key="12">
    <source>
        <dbReference type="SAM" id="Coils"/>
    </source>
</evidence>
<dbReference type="InterPro" id="IPR038661">
    <property type="entry name" value="Ribosomal_eL33_sf"/>
</dbReference>
<evidence type="ECO:0000256" key="13">
    <source>
        <dbReference type="SAM" id="MobiDB-lite"/>
    </source>
</evidence>
<dbReference type="Pfam" id="PF01247">
    <property type="entry name" value="Ribosomal_L35Ae"/>
    <property type="match status" value="1"/>
</dbReference>
<dbReference type="GO" id="GO:0046872">
    <property type="term" value="F:metal ion binding"/>
    <property type="evidence" value="ECO:0007669"/>
    <property type="project" value="UniProtKB-KW"/>
</dbReference>
<dbReference type="HAMAP" id="MF_03226">
    <property type="entry name" value="YJU2"/>
    <property type="match status" value="1"/>
</dbReference>
<evidence type="ECO:0000313" key="14">
    <source>
        <dbReference type="Proteomes" id="UP000887561"/>
    </source>
</evidence>
<feature type="binding site" evidence="11">
    <location>
        <position position="79"/>
    </location>
    <ligand>
        <name>Zn(2+)</name>
        <dbReference type="ChEBI" id="CHEBI:29105"/>
    </ligand>
</feature>
<dbReference type="GO" id="GO:0006412">
    <property type="term" value="P:translation"/>
    <property type="evidence" value="ECO:0007669"/>
    <property type="project" value="InterPro"/>
</dbReference>
<keyword evidence="5 11" id="KW-0747">Spliceosome</keyword>
<evidence type="ECO:0000256" key="4">
    <source>
        <dbReference type="ARBA" id="ARBA00022723"/>
    </source>
</evidence>
<organism evidence="14 15">
    <name type="scientific">Meloidogyne javanica</name>
    <name type="common">Root-knot nematode worm</name>
    <dbReference type="NCBI Taxonomy" id="6303"/>
    <lineage>
        <taxon>Eukaryota</taxon>
        <taxon>Metazoa</taxon>
        <taxon>Ecdysozoa</taxon>
        <taxon>Nematoda</taxon>
        <taxon>Chromadorea</taxon>
        <taxon>Rhabditida</taxon>
        <taxon>Tylenchina</taxon>
        <taxon>Tylenchomorpha</taxon>
        <taxon>Tylenchoidea</taxon>
        <taxon>Meloidogynidae</taxon>
        <taxon>Meloidogyninae</taxon>
        <taxon>Meloidogyne</taxon>
        <taxon>Meloidogyne incognita group</taxon>
    </lineage>
</organism>
<keyword evidence="10" id="KW-0687">Ribonucleoprotein</keyword>
<evidence type="ECO:0000256" key="6">
    <source>
        <dbReference type="ARBA" id="ARBA00022833"/>
    </source>
</evidence>
<dbReference type="SUPFAM" id="SSF50447">
    <property type="entry name" value="Translation proteins"/>
    <property type="match status" value="1"/>
</dbReference>
<dbReference type="GO" id="GO:0071006">
    <property type="term" value="C:U2-type catalytic step 1 spliceosome"/>
    <property type="evidence" value="ECO:0007669"/>
    <property type="project" value="UniProtKB-UniRule"/>
</dbReference>
<evidence type="ECO:0000313" key="15">
    <source>
        <dbReference type="WBParaSite" id="scaffold36199_cov330.g23076"/>
    </source>
</evidence>
<name>A0A915MEI6_MELJA</name>
<dbReference type="InterPro" id="IPR001780">
    <property type="entry name" value="Ribosomal_eL33"/>
</dbReference>
<feature type="coiled-coil region" evidence="12">
    <location>
        <begin position="110"/>
        <end position="161"/>
    </location>
</feature>
<dbReference type="PANTHER" id="PTHR12111:SF1">
    <property type="entry name" value="SPLICING FACTOR YJU2"/>
    <property type="match status" value="1"/>
</dbReference>
<evidence type="ECO:0000256" key="1">
    <source>
        <dbReference type="ARBA" id="ARBA00004123"/>
    </source>
</evidence>
<evidence type="ECO:0000256" key="7">
    <source>
        <dbReference type="ARBA" id="ARBA00022980"/>
    </source>
</evidence>
<comment type="similarity">
    <text evidence="11">Belongs to the CWC16 family. YJU2 subfamily.</text>
</comment>
<keyword evidence="12" id="KW-0175">Coiled coil</keyword>
<feature type="binding site" evidence="11">
    <location>
        <position position="45"/>
    </location>
    <ligand>
        <name>Zn(2+)</name>
        <dbReference type="ChEBI" id="CHEBI:29105"/>
    </ligand>
</feature>
<dbReference type="PANTHER" id="PTHR12111">
    <property type="entry name" value="SPLICING FACTOR YJU2"/>
    <property type="match status" value="1"/>
</dbReference>
<protein>
    <recommendedName>
        <fullName evidence="11">Splicing factor YJU2</fullName>
    </recommendedName>
</protein>
<feature type="binding site" evidence="11">
    <location>
        <position position="42"/>
    </location>
    <ligand>
        <name>Zn(2+)</name>
        <dbReference type="ChEBI" id="CHEBI:29105"/>
    </ligand>
</feature>
<evidence type="ECO:0000256" key="10">
    <source>
        <dbReference type="ARBA" id="ARBA00023274"/>
    </source>
</evidence>
<comment type="subunit">
    <text evidence="11">Component of the spliceosome. Present in the activated B complex, the catalytically activated B* complex which catalyzes the branching, the catalytic step 1 C complex catalyzing the exon ligation, and the postcatalytic P complex containing the ligated exons (mRNA) and the excised lariat intron.</text>
</comment>
<dbReference type="FunFam" id="2.40.10.190:FF:000001">
    <property type="entry name" value="60S ribosomal protein L35a"/>
    <property type="match status" value="1"/>
</dbReference>
<keyword evidence="9 11" id="KW-0539">Nucleus</keyword>